<evidence type="ECO:0000313" key="1">
    <source>
        <dbReference type="EMBL" id="VDK81950.1"/>
    </source>
</evidence>
<evidence type="ECO:0000313" key="2">
    <source>
        <dbReference type="Proteomes" id="UP000281553"/>
    </source>
</evidence>
<organism evidence="1 2">
    <name type="scientific">Dibothriocephalus latus</name>
    <name type="common">Fish tapeworm</name>
    <name type="synonym">Diphyllobothrium latum</name>
    <dbReference type="NCBI Taxonomy" id="60516"/>
    <lineage>
        <taxon>Eukaryota</taxon>
        <taxon>Metazoa</taxon>
        <taxon>Spiralia</taxon>
        <taxon>Lophotrochozoa</taxon>
        <taxon>Platyhelminthes</taxon>
        <taxon>Cestoda</taxon>
        <taxon>Eucestoda</taxon>
        <taxon>Diphyllobothriidea</taxon>
        <taxon>Diphyllobothriidae</taxon>
        <taxon>Dibothriocephalus</taxon>
    </lineage>
</organism>
<gene>
    <name evidence="1" type="ORF">DILT_LOCUS3290</name>
</gene>
<reference evidence="1 2" key="1">
    <citation type="submission" date="2018-11" db="EMBL/GenBank/DDBJ databases">
        <authorList>
            <consortium name="Pathogen Informatics"/>
        </authorList>
    </citation>
    <scope>NUCLEOTIDE SEQUENCE [LARGE SCALE GENOMIC DNA]</scope>
</reference>
<name>A0A3P6TSD5_DIBLA</name>
<accession>A0A3P6TSD5</accession>
<evidence type="ECO:0008006" key="3">
    <source>
        <dbReference type="Google" id="ProtNLM"/>
    </source>
</evidence>
<dbReference type="Proteomes" id="UP000281553">
    <property type="component" value="Unassembled WGS sequence"/>
</dbReference>
<protein>
    <recommendedName>
        <fullName evidence="3">Reverse transcriptase domain-containing protein</fullName>
    </recommendedName>
</protein>
<keyword evidence="2" id="KW-1185">Reference proteome</keyword>
<dbReference type="EMBL" id="UYRU01043423">
    <property type="protein sequence ID" value="VDK81950.1"/>
    <property type="molecule type" value="Genomic_DNA"/>
</dbReference>
<proteinExistence type="predicted"/>
<dbReference type="AlphaFoldDB" id="A0A3P6TSD5"/>
<sequence length="122" mass="13773">MAFNQLQPAFWCRYVDDTFVTTERNRLADFQNLLDGIFTHIQFPRQEENTTTETQAIVLGPHGITSGTHVETIWETSSARPQPIPNAIPYPFPHFLAVVLHNEPMLAVLSDDGLLYETESSG</sequence>